<dbReference type="EMBL" id="JAJNAY010000001">
    <property type="protein sequence ID" value="MCD1117369.1"/>
    <property type="molecule type" value="Genomic_DNA"/>
</dbReference>
<organism evidence="4 5">
    <name type="scientific">Chryseobacterium turcicum</name>
    <dbReference type="NCBI Taxonomy" id="2898076"/>
    <lineage>
        <taxon>Bacteria</taxon>
        <taxon>Pseudomonadati</taxon>
        <taxon>Bacteroidota</taxon>
        <taxon>Flavobacteriia</taxon>
        <taxon>Flavobacteriales</taxon>
        <taxon>Weeksellaceae</taxon>
        <taxon>Chryseobacterium group</taxon>
        <taxon>Chryseobacterium</taxon>
    </lineage>
</organism>
<dbReference type="InterPro" id="IPR001509">
    <property type="entry name" value="Epimerase_deHydtase"/>
</dbReference>
<gene>
    <name evidence="4" type="ORF">LO744_10905</name>
</gene>
<feature type="domain" description="NAD-dependent epimerase/dehydratase" evidence="3">
    <location>
        <begin position="8"/>
        <end position="219"/>
    </location>
</feature>
<dbReference type="SUPFAM" id="SSF51735">
    <property type="entry name" value="NAD(P)-binding Rossmann-fold domains"/>
    <property type="match status" value="1"/>
</dbReference>
<evidence type="ECO:0000256" key="1">
    <source>
        <dbReference type="ARBA" id="ARBA00023002"/>
    </source>
</evidence>
<keyword evidence="1" id="KW-0560">Oxidoreductase</keyword>
<evidence type="ECO:0000256" key="2">
    <source>
        <dbReference type="ARBA" id="ARBA00023445"/>
    </source>
</evidence>
<evidence type="ECO:0000313" key="5">
    <source>
        <dbReference type="Proteomes" id="UP001108025"/>
    </source>
</evidence>
<evidence type="ECO:0000259" key="3">
    <source>
        <dbReference type="Pfam" id="PF01370"/>
    </source>
</evidence>
<comment type="similarity">
    <text evidence="2">Belongs to the NAD(P)-dependent epimerase/dehydratase family. Dihydroflavonol-4-reductase subfamily.</text>
</comment>
<accession>A0A9Q3V206</accession>
<comment type="caution">
    <text evidence="4">The sequence shown here is derived from an EMBL/GenBank/DDBJ whole genome shotgun (WGS) entry which is preliminary data.</text>
</comment>
<proteinExistence type="inferred from homology"/>
<dbReference type="AlphaFoldDB" id="A0A9Q3V206"/>
<keyword evidence="5" id="KW-1185">Reference proteome</keyword>
<protein>
    <submittedName>
        <fullName evidence="4">NAD-dependent epimerase/dehydratase family protein</fullName>
    </submittedName>
</protein>
<dbReference type="RefSeq" id="WP_230669290.1">
    <property type="nucleotide sequence ID" value="NZ_JAJNAY010000001.1"/>
</dbReference>
<evidence type="ECO:0000313" key="4">
    <source>
        <dbReference type="EMBL" id="MCD1117369.1"/>
    </source>
</evidence>
<dbReference type="Pfam" id="PF01370">
    <property type="entry name" value="Epimerase"/>
    <property type="match status" value="1"/>
</dbReference>
<dbReference type="PANTHER" id="PTHR10366:SF564">
    <property type="entry name" value="STEROL-4-ALPHA-CARBOXYLATE 3-DEHYDROGENASE, DECARBOXYLATING"/>
    <property type="match status" value="1"/>
</dbReference>
<dbReference type="GO" id="GO:0016616">
    <property type="term" value="F:oxidoreductase activity, acting on the CH-OH group of donors, NAD or NADP as acceptor"/>
    <property type="evidence" value="ECO:0007669"/>
    <property type="project" value="TreeGrafter"/>
</dbReference>
<dbReference type="InterPro" id="IPR050425">
    <property type="entry name" value="NAD(P)_dehydrat-like"/>
</dbReference>
<dbReference type="InterPro" id="IPR036291">
    <property type="entry name" value="NAD(P)-bd_dom_sf"/>
</dbReference>
<name>A0A9Q3V206_9FLAO</name>
<dbReference type="Gene3D" id="3.40.50.720">
    <property type="entry name" value="NAD(P)-binding Rossmann-like Domain"/>
    <property type="match status" value="1"/>
</dbReference>
<dbReference type="PANTHER" id="PTHR10366">
    <property type="entry name" value="NAD DEPENDENT EPIMERASE/DEHYDRATASE"/>
    <property type="match status" value="1"/>
</dbReference>
<dbReference type="Proteomes" id="UP001108025">
    <property type="component" value="Unassembled WGS sequence"/>
</dbReference>
<reference evidence="4" key="1">
    <citation type="submission" date="2021-11" db="EMBL/GenBank/DDBJ databases">
        <title>Description of novel Chryseobacterium species.</title>
        <authorList>
            <person name="Saticioglu I.B."/>
            <person name="Ay H."/>
            <person name="Altun S."/>
            <person name="Duman M."/>
        </authorList>
    </citation>
    <scope>NUCLEOTIDE SEQUENCE</scope>
    <source>
        <strain evidence="4">C-17</strain>
    </source>
</reference>
<sequence length="332" mass="37107">MNKKMTCLVTGANGHLGNNLVRALIKDNYQVRASVRDLNNKKPFEGLNCELVYADLLNKESLKKAMKDVAIVFHVASVFKHWSNNPQKDIIEPNVIGTKNIMEAAAACNVDKVIVVSSIATLDHTLVPMTENTWNRSFPNAYYQSKQEAEQMAWAMARELQVNLITVLPSSIIGGQVWSNLTPTMAFFDGILNNVFPINPNFSFNYVDVTDVAAGIILADKYGKIGERYILATEPSITTYDVFSIAQELFPEVLIPPKLSKPELLELAKQMERESMITKLAPPLMVNTVMAYYGVDSRVNISKARTELGYNPISPVEAIKNTLLYLKQKMDK</sequence>